<keyword evidence="1" id="KW-0813">Transport</keyword>
<dbReference type="InterPro" id="IPR050319">
    <property type="entry name" value="ABC_transp_ATP-bind"/>
</dbReference>
<dbReference type="Gene3D" id="3.40.50.300">
    <property type="entry name" value="P-loop containing nucleotide triphosphate hydrolases"/>
    <property type="match status" value="1"/>
</dbReference>
<dbReference type="GO" id="GO:0005524">
    <property type="term" value="F:ATP binding"/>
    <property type="evidence" value="ECO:0007669"/>
    <property type="project" value="UniProtKB-KW"/>
</dbReference>
<keyword evidence="3 5" id="KW-0067">ATP-binding</keyword>
<name>A0AB39BXL8_9BACI</name>
<dbReference type="PROSITE" id="PS00211">
    <property type="entry name" value="ABC_TRANSPORTER_1"/>
    <property type="match status" value="1"/>
</dbReference>
<evidence type="ECO:0000256" key="3">
    <source>
        <dbReference type="ARBA" id="ARBA00022840"/>
    </source>
</evidence>
<proteinExistence type="predicted"/>
<dbReference type="RefSeq" id="WP_368505396.1">
    <property type="nucleotide sequence ID" value="NZ_CP162551.1"/>
</dbReference>
<protein>
    <submittedName>
        <fullName evidence="5">ABC transporter ATP-binding protein</fullName>
    </submittedName>
</protein>
<gene>
    <name evidence="5" type="ORF">AB3N04_07050</name>
</gene>
<dbReference type="PANTHER" id="PTHR43776:SF8">
    <property type="entry name" value="ABC TRANSPORTER, ATP-BINDING PROTEIN"/>
    <property type="match status" value="1"/>
</dbReference>
<evidence type="ECO:0000256" key="1">
    <source>
        <dbReference type="ARBA" id="ARBA00022448"/>
    </source>
</evidence>
<keyword evidence="2" id="KW-0547">Nucleotide-binding</keyword>
<evidence type="ECO:0000313" key="5">
    <source>
        <dbReference type="EMBL" id="XDI38071.1"/>
    </source>
</evidence>
<reference evidence="5" key="1">
    <citation type="submission" date="2024-07" db="EMBL/GenBank/DDBJ databases">
        <title>Identification and characteristics of an arsenic-resistant bacterial isolate, which belongs to a novel species.</title>
        <authorList>
            <person name="Juszczyk A."/>
            <person name="Kowalczyk A."/>
            <person name="Was K."/>
            <person name="Kosowicz W."/>
            <person name="Budzyn A."/>
            <person name="Latowski D."/>
        </authorList>
    </citation>
    <scope>NUCLEOTIDE SEQUENCE</scope>
    <source>
        <strain evidence="5">As8PL</strain>
    </source>
</reference>
<dbReference type="InterPro" id="IPR003439">
    <property type="entry name" value="ABC_transporter-like_ATP-bd"/>
</dbReference>
<dbReference type="AlphaFoldDB" id="A0AB39BXL8"/>
<dbReference type="InterPro" id="IPR003593">
    <property type="entry name" value="AAA+_ATPase"/>
</dbReference>
<accession>A0AB39BXL8</accession>
<organism evidence="5">
    <name type="scientific">Alkalihalophilus sp. As8PL</name>
    <dbReference type="NCBI Taxonomy" id="3237103"/>
    <lineage>
        <taxon>Bacteria</taxon>
        <taxon>Bacillati</taxon>
        <taxon>Bacillota</taxon>
        <taxon>Bacilli</taxon>
        <taxon>Bacillales</taxon>
        <taxon>Bacillaceae</taxon>
        <taxon>Alkalihalophilus</taxon>
    </lineage>
</organism>
<dbReference type="GO" id="GO:0016887">
    <property type="term" value="F:ATP hydrolysis activity"/>
    <property type="evidence" value="ECO:0007669"/>
    <property type="project" value="InterPro"/>
</dbReference>
<evidence type="ECO:0000259" key="4">
    <source>
        <dbReference type="PROSITE" id="PS50893"/>
    </source>
</evidence>
<dbReference type="CDD" id="cd03257">
    <property type="entry name" value="ABC_NikE_OppD_transporters"/>
    <property type="match status" value="1"/>
</dbReference>
<dbReference type="InterPro" id="IPR027417">
    <property type="entry name" value="P-loop_NTPase"/>
</dbReference>
<dbReference type="Pfam" id="PF00005">
    <property type="entry name" value="ABC_tran"/>
    <property type="match status" value="1"/>
</dbReference>
<dbReference type="GO" id="GO:0055085">
    <property type="term" value="P:transmembrane transport"/>
    <property type="evidence" value="ECO:0007669"/>
    <property type="project" value="UniProtKB-ARBA"/>
</dbReference>
<dbReference type="SMART" id="SM00382">
    <property type="entry name" value="AAA"/>
    <property type="match status" value="1"/>
</dbReference>
<sequence length="257" mass="28883">MNIIELTDVSKTYERNVKALKQFSLSVQEGECVGVIGESGSGKSTLAKLLVGLERKDQGNLSILGSTVSLQNKKEKAYFRQHVQMVFQDATSVLNPKLPIWKSVIEPLENFKNLKPRYLDNTPDSALEIAKVLLNMVGLDQQYLQAFPDDLSGGQKQRVGIARAISLSPKLLICDEPTSSLDVTVQKQILLLLKELQQKNQMSIVFISHDIRAVVFMCERIIVLKDGEKVDEFLIDDIYSNERHPYTKTLIKAASYE</sequence>
<dbReference type="PROSITE" id="PS50893">
    <property type="entry name" value="ABC_TRANSPORTER_2"/>
    <property type="match status" value="1"/>
</dbReference>
<dbReference type="InterPro" id="IPR017871">
    <property type="entry name" value="ABC_transporter-like_CS"/>
</dbReference>
<dbReference type="EMBL" id="CP162551">
    <property type="protein sequence ID" value="XDI38071.1"/>
    <property type="molecule type" value="Genomic_DNA"/>
</dbReference>
<evidence type="ECO:0000256" key="2">
    <source>
        <dbReference type="ARBA" id="ARBA00022741"/>
    </source>
</evidence>
<dbReference type="PANTHER" id="PTHR43776">
    <property type="entry name" value="TRANSPORT ATP-BINDING PROTEIN"/>
    <property type="match status" value="1"/>
</dbReference>
<feature type="domain" description="ABC transporter" evidence="4">
    <location>
        <begin position="4"/>
        <end position="251"/>
    </location>
</feature>
<dbReference type="SUPFAM" id="SSF52540">
    <property type="entry name" value="P-loop containing nucleoside triphosphate hydrolases"/>
    <property type="match status" value="1"/>
</dbReference>